<protein>
    <submittedName>
        <fullName evidence="1">Uncharacterized protein</fullName>
    </submittedName>
</protein>
<organism evidence="1 2">
    <name type="scientific">Candidatus Giovannonibacteria bacterium RIFCSPLOWO2_01_FULL_46_13</name>
    <dbReference type="NCBI Taxonomy" id="1798352"/>
    <lineage>
        <taxon>Bacteria</taxon>
        <taxon>Candidatus Giovannoniibacteriota</taxon>
    </lineage>
</organism>
<gene>
    <name evidence="1" type="ORF">A3B18_03275</name>
</gene>
<dbReference type="EMBL" id="MFIE01000004">
    <property type="protein sequence ID" value="OGF83302.1"/>
    <property type="molecule type" value="Genomic_DNA"/>
</dbReference>
<comment type="caution">
    <text evidence="1">The sequence shown here is derived from an EMBL/GenBank/DDBJ whole genome shotgun (WGS) entry which is preliminary data.</text>
</comment>
<reference evidence="1 2" key="1">
    <citation type="journal article" date="2016" name="Nat. Commun.">
        <title>Thousands of microbial genomes shed light on interconnected biogeochemical processes in an aquifer system.</title>
        <authorList>
            <person name="Anantharaman K."/>
            <person name="Brown C.T."/>
            <person name="Hug L.A."/>
            <person name="Sharon I."/>
            <person name="Castelle C.J."/>
            <person name="Probst A.J."/>
            <person name="Thomas B.C."/>
            <person name="Singh A."/>
            <person name="Wilkins M.J."/>
            <person name="Karaoz U."/>
            <person name="Brodie E.L."/>
            <person name="Williams K.H."/>
            <person name="Hubbard S.S."/>
            <person name="Banfield J.F."/>
        </authorList>
    </citation>
    <scope>NUCLEOTIDE SEQUENCE [LARGE SCALE GENOMIC DNA]</scope>
</reference>
<proteinExistence type="predicted"/>
<name>A0A1F5X5V1_9BACT</name>
<dbReference type="Proteomes" id="UP000178684">
    <property type="component" value="Unassembled WGS sequence"/>
</dbReference>
<accession>A0A1F5X5V1</accession>
<sequence>MAAIKSKPLILEEAREAVIKLQTLKPFLSPRDEETLSILMDKKLLAELSKSLEDARTGRTEPLRNILK</sequence>
<evidence type="ECO:0000313" key="1">
    <source>
        <dbReference type="EMBL" id="OGF83302.1"/>
    </source>
</evidence>
<dbReference type="AlphaFoldDB" id="A0A1F5X5V1"/>
<evidence type="ECO:0000313" key="2">
    <source>
        <dbReference type="Proteomes" id="UP000178684"/>
    </source>
</evidence>